<keyword evidence="3" id="KW-1185">Reference proteome</keyword>
<dbReference type="Proteomes" id="UP000822688">
    <property type="component" value="Chromosome 3"/>
</dbReference>
<evidence type="ECO:0008006" key="4">
    <source>
        <dbReference type="Google" id="ProtNLM"/>
    </source>
</evidence>
<proteinExistence type="predicted"/>
<dbReference type="AlphaFoldDB" id="A0A8T0IHR5"/>
<sequence>MFGCVCLLFAVRVLGISILGSHGCREWCCVVRILGELFVLSWYVCGISYGCLCTMLERAHREIVWVSHVEVHE</sequence>
<name>A0A8T0IHR5_CERPU</name>
<protein>
    <recommendedName>
        <fullName evidence="4">Secreted protein</fullName>
    </recommendedName>
</protein>
<feature type="signal peptide" evidence="1">
    <location>
        <begin position="1"/>
        <end position="15"/>
    </location>
</feature>
<evidence type="ECO:0000313" key="3">
    <source>
        <dbReference type="Proteomes" id="UP000822688"/>
    </source>
</evidence>
<accession>A0A8T0IHR5</accession>
<organism evidence="2 3">
    <name type="scientific">Ceratodon purpureus</name>
    <name type="common">Fire moss</name>
    <name type="synonym">Dicranum purpureum</name>
    <dbReference type="NCBI Taxonomy" id="3225"/>
    <lineage>
        <taxon>Eukaryota</taxon>
        <taxon>Viridiplantae</taxon>
        <taxon>Streptophyta</taxon>
        <taxon>Embryophyta</taxon>
        <taxon>Bryophyta</taxon>
        <taxon>Bryophytina</taxon>
        <taxon>Bryopsida</taxon>
        <taxon>Dicranidae</taxon>
        <taxon>Pseudoditrichales</taxon>
        <taxon>Ditrichaceae</taxon>
        <taxon>Ceratodon</taxon>
    </lineage>
</organism>
<dbReference type="EMBL" id="CM026423">
    <property type="protein sequence ID" value="KAG0582098.1"/>
    <property type="molecule type" value="Genomic_DNA"/>
</dbReference>
<keyword evidence="1" id="KW-0732">Signal</keyword>
<comment type="caution">
    <text evidence="2">The sequence shown here is derived from an EMBL/GenBank/DDBJ whole genome shotgun (WGS) entry which is preliminary data.</text>
</comment>
<feature type="chain" id="PRO_5035874714" description="Secreted protein" evidence="1">
    <location>
        <begin position="16"/>
        <end position="73"/>
    </location>
</feature>
<evidence type="ECO:0000256" key="1">
    <source>
        <dbReference type="SAM" id="SignalP"/>
    </source>
</evidence>
<gene>
    <name evidence="2" type="ORF">KC19_3G034200</name>
</gene>
<reference evidence="2" key="1">
    <citation type="submission" date="2020-06" db="EMBL/GenBank/DDBJ databases">
        <title>WGS assembly of Ceratodon purpureus strain R40.</title>
        <authorList>
            <person name="Carey S.B."/>
            <person name="Jenkins J."/>
            <person name="Shu S."/>
            <person name="Lovell J.T."/>
            <person name="Sreedasyam A."/>
            <person name="Maumus F."/>
            <person name="Tiley G.P."/>
            <person name="Fernandez-Pozo N."/>
            <person name="Barry K."/>
            <person name="Chen C."/>
            <person name="Wang M."/>
            <person name="Lipzen A."/>
            <person name="Daum C."/>
            <person name="Saski C.A."/>
            <person name="Payton A.C."/>
            <person name="Mcbreen J.C."/>
            <person name="Conrad R.E."/>
            <person name="Kollar L.M."/>
            <person name="Olsson S."/>
            <person name="Huttunen S."/>
            <person name="Landis J.B."/>
            <person name="Wickett N.J."/>
            <person name="Johnson M.G."/>
            <person name="Rensing S.A."/>
            <person name="Grimwood J."/>
            <person name="Schmutz J."/>
            <person name="Mcdaniel S.F."/>
        </authorList>
    </citation>
    <scope>NUCLEOTIDE SEQUENCE</scope>
    <source>
        <strain evidence="2">R40</strain>
    </source>
</reference>
<evidence type="ECO:0000313" key="2">
    <source>
        <dbReference type="EMBL" id="KAG0582098.1"/>
    </source>
</evidence>